<evidence type="ECO:0000256" key="3">
    <source>
        <dbReference type="ARBA" id="ARBA00022722"/>
    </source>
</evidence>
<organism evidence="8 9">
    <name type="scientific">Bacillus suaedaesalsae</name>
    <dbReference type="NCBI Taxonomy" id="2810349"/>
    <lineage>
        <taxon>Bacteria</taxon>
        <taxon>Bacillati</taxon>
        <taxon>Bacillota</taxon>
        <taxon>Bacilli</taxon>
        <taxon>Bacillales</taxon>
        <taxon>Bacillaceae</taxon>
        <taxon>Bacillus</taxon>
    </lineage>
</organism>
<protein>
    <recommendedName>
        <fullName evidence="6">Exodeoxyribonuclease 7 small subunit</fullName>
        <ecNumber evidence="6">3.1.11.6</ecNumber>
    </recommendedName>
    <alternativeName>
        <fullName evidence="6">Exodeoxyribonuclease VII small subunit</fullName>
        <shortName evidence="6">Exonuclease VII small subunit</shortName>
    </alternativeName>
</protein>
<dbReference type="Pfam" id="PF02609">
    <property type="entry name" value="Exonuc_VII_S"/>
    <property type="match status" value="1"/>
</dbReference>
<comment type="function">
    <text evidence="6">Bidirectionally degrades single-stranded DNA into large acid-insoluble oligonucleotides, which are then degraded further into small acid-soluble oligonucleotides.</text>
</comment>
<dbReference type="Gene3D" id="1.10.287.1040">
    <property type="entry name" value="Exonuclease VII, small subunit"/>
    <property type="match status" value="1"/>
</dbReference>
<keyword evidence="4 6" id="KW-0378">Hydrolase</keyword>
<comment type="subunit">
    <text evidence="6">Heterooligomer composed of large and small subunits.</text>
</comment>
<dbReference type="EMBL" id="JAFELM010000021">
    <property type="protein sequence ID" value="MBM6617342.1"/>
    <property type="molecule type" value="Genomic_DNA"/>
</dbReference>
<dbReference type="HAMAP" id="MF_00337">
    <property type="entry name" value="Exonuc_7_S"/>
    <property type="match status" value="1"/>
</dbReference>
<dbReference type="EC" id="3.1.11.6" evidence="6"/>
<proteinExistence type="inferred from homology"/>
<dbReference type="PANTHER" id="PTHR34137:SF1">
    <property type="entry name" value="EXODEOXYRIBONUCLEASE 7 SMALL SUBUNIT"/>
    <property type="match status" value="1"/>
</dbReference>
<name>A0ABS2DFU4_9BACI</name>
<feature type="coiled-coil region" evidence="7">
    <location>
        <begin position="9"/>
        <end position="36"/>
    </location>
</feature>
<dbReference type="InterPro" id="IPR037004">
    <property type="entry name" value="Exonuc_VII_ssu_sf"/>
</dbReference>
<comment type="similarity">
    <text evidence="1 6">Belongs to the XseB family.</text>
</comment>
<evidence type="ECO:0000256" key="4">
    <source>
        <dbReference type="ARBA" id="ARBA00022801"/>
    </source>
</evidence>
<comment type="catalytic activity">
    <reaction evidence="6">
        <text>Exonucleolytic cleavage in either 5'- to 3'- or 3'- to 5'-direction to yield nucleoside 5'-phosphates.</text>
        <dbReference type="EC" id="3.1.11.6"/>
    </reaction>
</comment>
<dbReference type="PANTHER" id="PTHR34137">
    <property type="entry name" value="EXODEOXYRIBONUCLEASE 7 SMALL SUBUNIT"/>
    <property type="match status" value="1"/>
</dbReference>
<comment type="subcellular location">
    <subcellularLocation>
        <location evidence="6">Cytoplasm</location>
    </subcellularLocation>
</comment>
<dbReference type="GO" id="GO:0008855">
    <property type="term" value="F:exodeoxyribonuclease VII activity"/>
    <property type="evidence" value="ECO:0007669"/>
    <property type="project" value="UniProtKB-EC"/>
</dbReference>
<accession>A0ABS2DFU4</accession>
<evidence type="ECO:0000256" key="5">
    <source>
        <dbReference type="ARBA" id="ARBA00022839"/>
    </source>
</evidence>
<evidence type="ECO:0000313" key="8">
    <source>
        <dbReference type="EMBL" id="MBM6617342.1"/>
    </source>
</evidence>
<reference evidence="8 9" key="1">
    <citation type="submission" date="2021-02" db="EMBL/GenBank/DDBJ databases">
        <title>Bacillus sp. RD4P76, an endophyte from a halophyte.</title>
        <authorList>
            <person name="Sun J.-Q."/>
        </authorList>
    </citation>
    <scope>NUCLEOTIDE SEQUENCE [LARGE SCALE GENOMIC DNA]</scope>
    <source>
        <strain evidence="8 9">RD4P76</strain>
    </source>
</reference>
<comment type="caution">
    <text evidence="8">The sequence shown here is derived from an EMBL/GenBank/DDBJ whole genome shotgun (WGS) entry which is preliminary data.</text>
</comment>
<sequence length="87" mass="10014">MLKGLGGRIKVSKEKKMSFEEAMDQLEQIVEKLEEGDVPLEKAIAYFQEGMSLSKICHDKLKTIEKQMDQLLLDNGELQPFQIQEDE</sequence>
<evidence type="ECO:0000256" key="6">
    <source>
        <dbReference type="HAMAP-Rule" id="MF_00337"/>
    </source>
</evidence>
<dbReference type="InterPro" id="IPR003761">
    <property type="entry name" value="Exonuc_VII_S"/>
</dbReference>
<keyword evidence="7" id="KW-0175">Coiled coil</keyword>
<dbReference type="Proteomes" id="UP001518925">
    <property type="component" value="Unassembled WGS sequence"/>
</dbReference>
<evidence type="ECO:0000256" key="7">
    <source>
        <dbReference type="SAM" id="Coils"/>
    </source>
</evidence>
<evidence type="ECO:0000313" key="9">
    <source>
        <dbReference type="Proteomes" id="UP001518925"/>
    </source>
</evidence>
<keyword evidence="3 6" id="KW-0540">Nuclease</keyword>
<keyword evidence="2 6" id="KW-0963">Cytoplasm</keyword>
<dbReference type="NCBIfam" id="NF010666">
    <property type="entry name" value="PRK14063.1"/>
    <property type="match status" value="1"/>
</dbReference>
<dbReference type="SUPFAM" id="SSF116842">
    <property type="entry name" value="XseB-like"/>
    <property type="match status" value="1"/>
</dbReference>
<evidence type="ECO:0000256" key="1">
    <source>
        <dbReference type="ARBA" id="ARBA00009998"/>
    </source>
</evidence>
<keyword evidence="9" id="KW-1185">Reference proteome</keyword>
<gene>
    <name evidence="6" type="primary">xseB</name>
    <name evidence="8" type="ORF">JR050_06585</name>
</gene>
<dbReference type="NCBIfam" id="TIGR01280">
    <property type="entry name" value="xseB"/>
    <property type="match status" value="1"/>
</dbReference>
<keyword evidence="5 6" id="KW-0269">Exonuclease</keyword>
<evidence type="ECO:0000256" key="2">
    <source>
        <dbReference type="ARBA" id="ARBA00022490"/>
    </source>
</evidence>